<dbReference type="GO" id="GO:0009231">
    <property type="term" value="P:riboflavin biosynthetic process"/>
    <property type="evidence" value="ECO:0007669"/>
    <property type="project" value="TreeGrafter"/>
</dbReference>
<evidence type="ECO:0000313" key="7">
    <source>
        <dbReference type="Proteomes" id="UP000523821"/>
    </source>
</evidence>
<dbReference type="GO" id="GO:0047789">
    <property type="term" value="F:creatininase activity"/>
    <property type="evidence" value="ECO:0007669"/>
    <property type="project" value="UniProtKB-EC"/>
</dbReference>
<evidence type="ECO:0000313" key="6">
    <source>
        <dbReference type="EMBL" id="MBB5751563.1"/>
    </source>
</evidence>
<dbReference type="InterPro" id="IPR003785">
    <property type="entry name" value="Creatininase/forma_Hydrolase"/>
</dbReference>
<evidence type="ECO:0000256" key="1">
    <source>
        <dbReference type="ARBA" id="ARBA00001947"/>
    </source>
</evidence>
<protein>
    <submittedName>
        <fullName evidence="6">Creatinine amidohydrolase</fullName>
        <ecNumber evidence="6">3.5.2.10</ecNumber>
    </submittedName>
</protein>
<dbReference type="PANTHER" id="PTHR35005:SF1">
    <property type="entry name" value="2-AMINO-5-FORMYLAMINO-6-RIBOSYLAMINOPYRIMIDIN-4(3H)-ONE 5'-MONOPHOSPHATE DEFORMYLASE"/>
    <property type="match status" value="1"/>
</dbReference>
<dbReference type="Gene3D" id="3.40.50.10310">
    <property type="entry name" value="Creatininase"/>
    <property type="match status" value="1"/>
</dbReference>
<organism evidence="6 7">
    <name type="scientific">Prosthecomicrobium pneumaticum</name>
    <dbReference type="NCBI Taxonomy" id="81895"/>
    <lineage>
        <taxon>Bacteria</taxon>
        <taxon>Pseudomonadati</taxon>
        <taxon>Pseudomonadota</taxon>
        <taxon>Alphaproteobacteria</taxon>
        <taxon>Hyphomicrobiales</taxon>
        <taxon>Kaistiaceae</taxon>
        <taxon>Prosthecomicrobium</taxon>
    </lineage>
</organism>
<dbReference type="EC" id="3.5.2.10" evidence="6"/>
<keyword evidence="2" id="KW-0479">Metal-binding</keyword>
<dbReference type="Proteomes" id="UP000523821">
    <property type="component" value="Unassembled WGS sequence"/>
</dbReference>
<dbReference type="SUPFAM" id="SSF102215">
    <property type="entry name" value="Creatininase"/>
    <property type="match status" value="1"/>
</dbReference>
<evidence type="ECO:0000256" key="2">
    <source>
        <dbReference type="ARBA" id="ARBA00022723"/>
    </source>
</evidence>
<dbReference type="EMBL" id="JACHOO010000001">
    <property type="protein sequence ID" value="MBB5751563.1"/>
    <property type="molecule type" value="Genomic_DNA"/>
</dbReference>
<dbReference type="PANTHER" id="PTHR35005">
    <property type="entry name" value="3-DEHYDRO-SCYLLO-INOSOSE HYDROLASE"/>
    <property type="match status" value="1"/>
</dbReference>
<dbReference type="Pfam" id="PF02633">
    <property type="entry name" value="Creatininase"/>
    <property type="match status" value="1"/>
</dbReference>
<accession>A0A7W9CU15</accession>
<comment type="similarity">
    <text evidence="5">Belongs to the creatininase superfamily.</text>
</comment>
<comment type="caution">
    <text evidence="6">The sequence shown here is derived from an EMBL/GenBank/DDBJ whole genome shotgun (WGS) entry which is preliminary data.</text>
</comment>
<gene>
    <name evidence="6" type="ORF">GGQ63_000606</name>
</gene>
<name>A0A7W9CU15_9HYPH</name>
<comment type="cofactor">
    <cofactor evidence="1">
        <name>Zn(2+)</name>
        <dbReference type="ChEBI" id="CHEBI:29105"/>
    </cofactor>
</comment>
<dbReference type="GO" id="GO:0016811">
    <property type="term" value="F:hydrolase activity, acting on carbon-nitrogen (but not peptide) bonds, in linear amides"/>
    <property type="evidence" value="ECO:0007669"/>
    <property type="project" value="TreeGrafter"/>
</dbReference>
<keyword evidence="7" id="KW-1185">Reference proteome</keyword>
<evidence type="ECO:0000256" key="3">
    <source>
        <dbReference type="ARBA" id="ARBA00022801"/>
    </source>
</evidence>
<reference evidence="6 7" key="1">
    <citation type="submission" date="2020-08" db="EMBL/GenBank/DDBJ databases">
        <title>Genomic Encyclopedia of Type Strains, Phase IV (KMG-IV): sequencing the most valuable type-strain genomes for metagenomic binning, comparative biology and taxonomic classification.</title>
        <authorList>
            <person name="Goeker M."/>
        </authorList>
    </citation>
    <scope>NUCLEOTIDE SEQUENCE [LARGE SCALE GENOMIC DNA]</scope>
    <source>
        <strain evidence="6 7">DSM 16268</strain>
    </source>
</reference>
<evidence type="ECO:0000256" key="4">
    <source>
        <dbReference type="ARBA" id="ARBA00022833"/>
    </source>
</evidence>
<keyword evidence="3 6" id="KW-0378">Hydrolase</keyword>
<dbReference type="RefSeq" id="WP_183852344.1">
    <property type="nucleotide sequence ID" value="NZ_JACHOO010000001.1"/>
</dbReference>
<sequence>MSGPLFLEAGRATLPEIRDFVARVPFAIVPLGSTEQHGPHLPTSTDTLIAERMALETARLSRGLVVPALPLGYAWVWRDIPGTLTLSFDTYMRVVRDIADSLDRWGIKAVFFISGHGSNPQPLKHALRELIHDRLGIRMLYGMYGGLKEMTAEATSKPWADDFHAEEIETALMLAIAPDLVHMDRAAPDYPPVPADYGRSELSMGDFMRSGVFGDPTPATRDKGERWIALGAARSAALWTGFLARHGLITGEA</sequence>
<dbReference type="GO" id="GO:0046872">
    <property type="term" value="F:metal ion binding"/>
    <property type="evidence" value="ECO:0007669"/>
    <property type="project" value="UniProtKB-KW"/>
</dbReference>
<dbReference type="AlphaFoldDB" id="A0A7W9CU15"/>
<dbReference type="InterPro" id="IPR024087">
    <property type="entry name" value="Creatininase-like_sf"/>
</dbReference>
<evidence type="ECO:0000256" key="5">
    <source>
        <dbReference type="ARBA" id="ARBA00024029"/>
    </source>
</evidence>
<keyword evidence="4" id="KW-0862">Zinc</keyword>
<proteinExistence type="inferred from homology"/>